<name>A0A2T4URY4_9MICO</name>
<keyword evidence="8" id="KW-1185">Reference proteome</keyword>
<evidence type="ECO:0000256" key="2">
    <source>
        <dbReference type="ARBA" id="ARBA00022777"/>
    </source>
</evidence>
<dbReference type="Gene3D" id="1.20.5.1930">
    <property type="match status" value="1"/>
</dbReference>
<dbReference type="GO" id="GO:0000155">
    <property type="term" value="F:phosphorelay sensor kinase activity"/>
    <property type="evidence" value="ECO:0007669"/>
    <property type="project" value="InterPro"/>
</dbReference>
<keyword evidence="2 7" id="KW-0418">Kinase</keyword>
<feature type="transmembrane region" description="Helical" evidence="5">
    <location>
        <begin position="194"/>
        <end position="219"/>
    </location>
</feature>
<dbReference type="Pfam" id="PF07730">
    <property type="entry name" value="HisKA_3"/>
    <property type="match status" value="1"/>
</dbReference>
<dbReference type="EMBL" id="PZPL01000001">
    <property type="protein sequence ID" value="PTL72275.1"/>
    <property type="molecule type" value="Genomic_DNA"/>
</dbReference>
<protein>
    <submittedName>
        <fullName evidence="7">Sensor histidine kinase</fullName>
    </submittedName>
</protein>
<accession>A0A2T4URY4</accession>
<feature type="transmembrane region" description="Helical" evidence="5">
    <location>
        <begin position="59"/>
        <end position="79"/>
    </location>
</feature>
<organism evidence="7 8">
    <name type="scientific">Rathayibacter caricis DSM 15933</name>
    <dbReference type="NCBI Taxonomy" id="1328867"/>
    <lineage>
        <taxon>Bacteria</taxon>
        <taxon>Bacillati</taxon>
        <taxon>Actinomycetota</taxon>
        <taxon>Actinomycetes</taxon>
        <taxon>Micrococcales</taxon>
        <taxon>Microbacteriaceae</taxon>
        <taxon>Rathayibacter</taxon>
    </lineage>
</organism>
<proteinExistence type="predicted"/>
<evidence type="ECO:0000259" key="6">
    <source>
        <dbReference type="Pfam" id="PF07730"/>
    </source>
</evidence>
<gene>
    <name evidence="7" type="ORF">C1I63_05055</name>
</gene>
<feature type="transmembrane region" description="Helical" evidence="5">
    <location>
        <begin position="125"/>
        <end position="158"/>
    </location>
</feature>
<dbReference type="PANTHER" id="PTHR24421">
    <property type="entry name" value="NITRATE/NITRITE SENSOR PROTEIN NARX-RELATED"/>
    <property type="match status" value="1"/>
</dbReference>
<evidence type="ECO:0000256" key="5">
    <source>
        <dbReference type="SAM" id="Phobius"/>
    </source>
</evidence>
<keyword evidence="5" id="KW-1133">Transmembrane helix</keyword>
<keyword evidence="1" id="KW-0808">Transferase</keyword>
<dbReference type="AlphaFoldDB" id="A0A2T4URY4"/>
<sequence length="429" mass="45786">MTPSDRSRERPGSATGSPPQGRNAPPRGDIRHGRTVGGMSTAPETIDAPPSGRGVSATWWYTLVSAGSFVLAVLFVWSVPILVGDPQPWRVAAYFGSAVVWCAAFAMLILRYRRAREDSPVGPSAVLVVGVAAAAGVGVATGSVTSALSLAFALVGVLPWPQGVRGRLTGLLTVVLVVSAALEHERLSAGPLSAADLWPMMLIFAAALPFSIVSMLWWWDIVRELDRARAAEGRLAAAQERLILAGDVHDLQGHHLQVIALQLELAERLLRDDPDGALDQLRAAQRSVDGARTGTRELATRFRSVLLSDELENAADLLRSAGLRVQLDIGPDADLAPADALGPVVRESTTNILKHGGGESARLRLARDEGEWRFHAENDLPAEPEAPDEQGAGIAGMTERIERAGGTLRTRPTRRTFELEARLPVGGAR</sequence>
<dbReference type="Proteomes" id="UP000241085">
    <property type="component" value="Unassembled WGS sequence"/>
</dbReference>
<keyword evidence="5" id="KW-0472">Membrane</keyword>
<dbReference type="GO" id="GO:0016020">
    <property type="term" value="C:membrane"/>
    <property type="evidence" value="ECO:0007669"/>
    <property type="project" value="InterPro"/>
</dbReference>
<feature type="domain" description="Signal transduction histidine kinase subgroup 3 dimerisation and phosphoacceptor" evidence="6">
    <location>
        <begin position="240"/>
        <end position="305"/>
    </location>
</feature>
<feature type="transmembrane region" description="Helical" evidence="5">
    <location>
        <begin position="91"/>
        <end position="113"/>
    </location>
</feature>
<feature type="compositionally biased region" description="Basic and acidic residues" evidence="4">
    <location>
        <begin position="1"/>
        <end position="11"/>
    </location>
</feature>
<dbReference type="GO" id="GO:0046983">
    <property type="term" value="F:protein dimerization activity"/>
    <property type="evidence" value="ECO:0007669"/>
    <property type="project" value="InterPro"/>
</dbReference>
<evidence type="ECO:0000256" key="3">
    <source>
        <dbReference type="ARBA" id="ARBA00023012"/>
    </source>
</evidence>
<dbReference type="PANTHER" id="PTHR24421:SF63">
    <property type="entry name" value="SENSOR HISTIDINE KINASE DESK"/>
    <property type="match status" value="1"/>
</dbReference>
<keyword evidence="3" id="KW-0902">Two-component regulatory system</keyword>
<dbReference type="InterPro" id="IPR011712">
    <property type="entry name" value="Sig_transdc_His_kin_sub3_dim/P"/>
</dbReference>
<evidence type="ECO:0000313" key="8">
    <source>
        <dbReference type="Proteomes" id="UP000241085"/>
    </source>
</evidence>
<evidence type="ECO:0000256" key="1">
    <source>
        <dbReference type="ARBA" id="ARBA00022679"/>
    </source>
</evidence>
<keyword evidence="5" id="KW-0812">Transmembrane</keyword>
<reference evidence="7 8" key="1">
    <citation type="submission" date="2018-03" db="EMBL/GenBank/DDBJ databases">
        <title>Bacteriophage NCPPB3778 and a type I-E CRISPR drive the evolution of the US Biological Select Agent, Rathayibacter toxicus.</title>
        <authorList>
            <person name="Davis E.W.II."/>
            <person name="Tabima J.F."/>
            <person name="Weisberg A.J."/>
            <person name="Dantas Lopes L."/>
            <person name="Wiseman M.S."/>
            <person name="Wiseman M.S."/>
            <person name="Pupko T."/>
            <person name="Belcher M.S."/>
            <person name="Sechler A.J."/>
            <person name="Tancos M.A."/>
            <person name="Schroeder B.K."/>
            <person name="Murray T.D."/>
            <person name="Luster D.G."/>
            <person name="Schneider W.L."/>
            <person name="Rogers E."/>
            <person name="Andreote F.D."/>
            <person name="Grunwald N.J."/>
            <person name="Putnam M.L."/>
            <person name="Chang J.H."/>
        </authorList>
    </citation>
    <scope>NUCLEOTIDE SEQUENCE [LARGE SCALE GENOMIC DNA]</scope>
    <source>
        <strain evidence="7 8">DSM 15933</strain>
    </source>
</reference>
<dbReference type="Gene3D" id="3.30.565.10">
    <property type="entry name" value="Histidine kinase-like ATPase, C-terminal domain"/>
    <property type="match status" value="1"/>
</dbReference>
<feature type="region of interest" description="Disordered" evidence="4">
    <location>
        <begin position="1"/>
        <end position="51"/>
    </location>
</feature>
<evidence type="ECO:0000313" key="7">
    <source>
        <dbReference type="EMBL" id="PTL72275.1"/>
    </source>
</evidence>
<comment type="caution">
    <text evidence="7">The sequence shown here is derived from an EMBL/GenBank/DDBJ whole genome shotgun (WGS) entry which is preliminary data.</text>
</comment>
<evidence type="ECO:0000256" key="4">
    <source>
        <dbReference type="SAM" id="MobiDB-lite"/>
    </source>
</evidence>
<dbReference type="InterPro" id="IPR036890">
    <property type="entry name" value="HATPase_C_sf"/>
</dbReference>
<dbReference type="InterPro" id="IPR050482">
    <property type="entry name" value="Sensor_HK_TwoCompSys"/>
</dbReference>